<dbReference type="InterPro" id="IPR009061">
    <property type="entry name" value="DNA-bd_dom_put_sf"/>
</dbReference>
<dbReference type="EMBL" id="RFFH01000002">
    <property type="protein sequence ID" value="RMI33960.1"/>
    <property type="molecule type" value="Genomic_DNA"/>
</dbReference>
<dbReference type="OrthoDB" id="7849865at2"/>
<keyword evidence="4" id="KW-1185">Reference proteome</keyword>
<dbReference type="SMART" id="SM00871">
    <property type="entry name" value="AraC_E_bind"/>
    <property type="match status" value="1"/>
</dbReference>
<dbReference type="GO" id="GO:0003700">
    <property type="term" value="F:DNA-binding transcription factor activity"/>
    <property type="evidence" value="ECO:0007669"/>
    <property type="project" value="InterPro"/>
</dbReference>
<dbReference type="PROSITE" id="PS50937">
    <property type="entry name" value="HTH_MERR_2"/>
    <property type="match status" value="1"/>
</dbReference>
<dbReference type="Gene3D" id="1.10.1660.10">
    <property type="match status" value="1"/>
</dbReference>
<protein>
    <submittedName>
        <fullName evidence="3">MerR family transcriptional regulator</fullName>
    </submittedName>
</protein>
<dbReference type="SUPFAM" id="SSF46955">
    <property type="entry name" value="Putative DNA-binding domain"/>
    <property type="match status" value="1"/>
</dbReference>
<evidence type="ECO:0000313" key="4">
    <source>
        <dbReference type="Proteomes" id="UP000279275"/>
    </source>
</evidence>
<gene>
    <name evidence="3" type="ORF">EBN03_05710</name>
</gene>
<evidence type="ECO:0000259" key="2">
    <source>
        <dbReference type="PROSITE" id="PS50937"/>
    </source>
</evidence>
<evidence type="ECO:0000313" key="3">
    <source>
        <dbReference type="EMBL" id="RMI33960.1"/>
    </source>
</evidence>
<dbReference type="Pfam" id="PF13411">
    <property type="entry name" value="MerR_1"/>
    <property type="match status" value="1"/>
</dbReference>
<dbReference type="SUPFAM" id="SSF55136">
    <property type="entry name" value="Probable bacterial effector-binding domain"/>
    <property type="match status" value="1"/>
</dbReference>
<dbReference type="GO" id="GO:0003677">
    <property type="term" value="F:DNA binding"/>
    <property type="evidence" value="ECO:0007669"/>
    <property type="project" value="UniProtKB-KW"/>
</dbReference>
<proteinExistence type="predicted"/>
<dbReference type="Pfam" id="PF06445">
    <property type="entry name" value="GyrI-like"/>
    <property type="match status" value="1"/>
</dbReference>
<dbReference type="Proteomes" id="UP000279275">
    <property type="component" value="Unassembled WGS sequence"/>
</dbReference>
<comment type="caution">
    <text evidence="3">The sequence shown here is derived from an EMBL/GenBank/DDBJ whole genome shotgun (WGS) entry which is preliminary data.</text>
</comment>
<dbReference type="SMART" id="SM00422">
    <property type="entry name" value="HTH_MERR"/>
    <property type="match status" value="1"/>
</dbReference>
<sequence length="280" mass="30339">MSAYLSIGDFSRASHLTVKTLRHYHQVGLLVPAAVDSHTGYRRYSTEQLAIAQVVRRFRDLDMPLDDIRAVLATPDPDTRNTRIVGHLDRLEEQLDRTRQAVDQLRDLLTRAPGGPTVEQRSTPAVTAAAITDVVAAEDGPAWLQGALGELHATLTAQRLTPTGPAGGIYSDEVFTQHRGESTIFVPCAGTVRPVGRVRSAVVPAAELAVISHFGSPAGVDRTYSALAAYVAGHALGVPGPIREYYLVGQRDTTDSDRWHTEIGWPIFRTGTSESERPGS</sequence>
<dbReference type="PANTHER" id="PTHR30204">
    <property type="entry name" value="REDOX-CYCLING DRUG-SENSING TRANSCRIPTIONAL ACTIVATOR SOXR"/>
    <property type="match status" value="1"/>
</dbReference>
<evidence type="ECO:0000256" key="1">
    <source>
        <dbReference type="ARBA" id="ARBA00023125"/>
    </source>
</evidence>
<dbReference type="InterPro" id="IPR011256">
    <property type="entry name" value="Reg_factor_effector_dom_sf"/>
</dbReference>
<dbReference type="PANTHER" id="PTHR30204:SF97">
    <property type="entry name" value="MERR FAMILY REGULATORY PROTEIN"/>
    <property type="match status" value="1"/>
</dbReference>
<dbReference type="RefSeq" id="WP_122186885.1">
    <property type="nucleotide sequence ID" value="NZ_RFFH01000002.1"/>
</dbReference>
<accession>A0A3M2LB55</accession>
<dbReference type="InterPro" id="IPR029442">
    <property type="entry name" value="GyrI-like"/>
</dbReference>
<feature type="domain" description="HTH merR-type" evidence="2">
    <location>
        <begin position="4"/>
        <end position="74"/>
    </location>
</feature>
<name>A0A3M2LB55_9NOCA</name>
<dbReference type="CDD" id="cd01107">
    <property type="entry name" value="HTH_BmrR"/>
    <property type="match status" value="1"/>
</dbReference>
<organism evidence="3 4">
    <name type="scientific">Nocardia stercoris</name>
    <dbReference type="NCBI Taxonomy" id="2483361"/>
    <lineage>
        <taxon>Bacteria</taxon>
        <taxon>Bacillati</taxon>
        <taxon>Actinomycetota</taxon>
        <taxon>Actinomycetes</taxon>
        <taxon>Mycobacteriales</taxon>
        <taxon>Nocardiaceae</taxon>
        <taxon>Nocardia</taxon>
    </lineage>
</organism>
<reference evidence="3 4" key="1">
    <citation type="submission" date="2018-10" db="EMBL/GenBank/DDBJ databases">
        <title>Isolation from cow dung.</title>
        <authorList>
            <person name="Ling L."/>
        </authorList>
    </citation>
    <scope>NUCLEOTIDE SEQUENCE [LARGE SCALE GENOMIC DNA]</scope>
    <source>
        <strain evidence="3 4">NEAU-LL90</strain>
    </source>
</reference>
<keyword evidence="1" id="KW-0238">DNA-binding</keyword>
<dbReference type="InterPro" id="IPR047057">
    <property type="entry name" value="MerR_fam"/>
</dbReference>
<dbReference type="Gene3D" id="3.20.80.10">
    <property type="entry name" value="Regulatory factor, effector binding domain"/>
    <property type="match status" value="1"/>
</dbReference>
<dbReference type="InterPro" id="IPR000551">
    <property type="entry name" value="MerR-type_HTH_dom"/>
</dbReference>
<dbReference type="InterPro" id="IPR010499">
    <property type="entry name" value="AraC_E-bd"/>
</dbReference>
<dbReference type="AlphaFoldDB" id="A0A3M2LB55"/>